<evidence type="ECO:0000256" key="2">
    <source>
        <dbReference type="ARBA" id="ARBA00022525"/>
    </source>
</evidence>
<dbReference type="SUPFAM" id="SSF57603">
    <property type="entry name" value="FnI-like domain"/>
    <property type="match status" value="3"/>
</dbReference>
<dbReference type="Gene3D" id="2.10.25.10">
    <property type="entry name" value="Laminin"/>
    <property type="match status" value="6"/>
</dbReference>
<dbReference type="PROSITE" id="PS01186">
    <property type="entry name" value="EGF_2"/>
    <property type="match status" value="3"/>
</dbReference>
<evidence type="ECO:0000256" key="6">
    <source>
        <dbReference type="ARBA" id="ARBA00022837"/>
    </source>
</evidence>
<comment type="caution">
    <text evidence="9">Lacks conserved residue(s) required for the propagation of feature annotation.</text>
</comment>
<dbReference type="SMART" id="SM00181">
    <property type="entry name" value="EGF"/>
    <property type="match status" value="5"/>
</dbReference>
<evidence type="ECO:0000256" key="3">
    <source>
        <dbReference type="ARBA" id="ARBA00022536"/>
    </source>
</evidence>
<keyword evidence="7" id="KW-1015">Disulfide bond</keyword>
<protein>
    <submittedName>
        <fullName evidence="13">Protein kinase C-binding protein NELL2</fullName>
    </submittedName>
</protein>
<dbReference type="SMART" id="SM00214">
    <property type="entry name" value="VWC"/>
    <property type="match status" value="4"/>
</dbReference>
<dbReference type="InterPro" id="IPR049883">
    <property type="entry name" value="NOTCH1_EGF-like"/>
</dbReference>
<dbReference type="InterPro" id="IPR001007">
    <property type="entry name" value="VWF_dom"/>
</dbReference>
<evidence type="ECO:0000259" key="10">
    <source>
        <dbReference type="PROSITE" id="PS50026"/>
    </source>
</evidence>
<keyword evidence="3 9" id="KW-0245">EGF-like domain</keyword>
<dbReference type="Gene3D" id="6.20.200.20">
    <property type="match status" value="3"/>
</dbReference>
<dbReference type="Pfam" id="PF00093">
    <property type="entry name" value="VWC"/>
    <property type="match status" value="2"/>
</dbReference>
<evidence type="ECO:0000256" key="4">
    <source>
        <dbReference type="ARBA" id="ARBA00022729"/>
    </source>
</evidence>
<dbReference type="InterPro" id="IPR000152">
    <property type="entry name" value="EGF-type_Asp/Asn_hydroxyl_site"/>
</dbReference>
<dbReference type="Pfam" id="PF23334">
    <property type="entry name" value="VWC2L_2nd"/>
    <property type="match status" value="1"/>
</dbReference>
<dbReference type="SMART" id="SM00179">
    <property type="entry name" value="EGF_CA"/>
    <property type="match status" value="5"/>
</dbReference>
<feature type="domain" description="VWFC" evidence="11">
    <location>
        <begin position="366"/>
        <end position="429"/>
    </location>
</feature>
<dbReference type="SUPFAM" id="SSF57196">
    <property type="entry name" value="EGF/Laminin"/>
    <property type="match status" value="1"/>
</dbReference>
<gene>
    <name evidence="13" type="primary">LOC101858439</name>
</gene>
<dbReference type="InterPro" id="IPR001881">
    <property type="entry name" value="EGF-like_Ca-bd_dom"/>
</dbReference>
<dbReference type="Pfam" id="PF12947">
    <property type="entry name" value="EGF_3"/>
    <property type="match status" value="1"/>
</dbReference>
<dbReference type="SUPFAM" id="SSF49899">
    <property type="entry name" value="Concanavalin A-like lectins/glucanases"/>
    <property type="match status" value="1"/>
</dbReference>
<comment type="subcellular location">
    <subcellularLocation>
        <location evidence="1">Secreted</location>
    </subcellularLocation>
</comment>
<dbReference type="Proteomes" id="UP000694888">
    <property type="component" value="Unplaced"/>
</dbReference>
<proteinExistence type="predicted"/>
<name>A0ABM1A8C9_APLCA</name>
<dbReference type="Gene3D" id="2.10.70.10">
    <property type="entry name" value="Complement Module, domain 1"/>
    <property type="match status" value="2"/>
</dbReference>
<dbReference type="CDD" id="cd00110">
    <property type="entry name" value="LamG"/>
    <property type="match status" value="1"/>
</dbReference>
<dbReference type="PANTHER" id="PTHR24042">
    <property type="entry name" value="NEL HOMOLOG"/>
    <property type="match status" value="1"/>
</dbReference>
<dbReference type="SMART" id="SM00210">
    <property type="entry name" value="TSPN"/>
    <property type="match status" value="1"/>
</dbReference>
<dbReference type="InterPro" id="IPR013320">
    <property type="entry name" value="ConA-like_dom_sf"/>
</dbReference>
<dbReference type="InterPro" id="IPR009030">
    <property type="entry name" value="Growth_fac_rcpt_cys_sf"/>
</dbReference>
<dbReference type="InterPro" id="IPR048287">
    <property type="entry name" value="TSPN-like_N"/>
</dbReference>
<evidence type="ECO:0000259" key="11">
    <source>
        <dbReference type="PROSITE" id="PS50184"/>
    </source>
</evidence>
<evidence type="ECO:0000313" key="13">
    <source>
        <dbReference type="RefSeq" id="XP_012942783.1"/>
    </source>
</evidence>
<dbReference type="PROSITE" id="PS01208">
    <property type="entry name" value="VWFC_1"/>
    <property type="match status" value="2"/>
</dbReference>
<keyword evidence="13" id="KW-0418">Kinase</keyword>
<evidence type="ECO:0000256" key="5">
    <source>
        <dbReference type="ARBA" id="ARBA00022737"/>
    </source>
</evidence>
<dbReference type="InterPro" id="IPR024731">
    <property type="entry name" value="NELL2-like_EGF"/>
</dbReference>
<dbReference type="CDD" id="cd00054">
    <property type="entry name" value="EGF_CA"/>
    <property type="match status" value="4"/>
</dbReference>
<feature type="domain" description="VWFC" evidence="11">
    <location>
        <begin position="673"/>
        <end position="728"/>
    </location>
</feature>
<keyword evidence="6" id="KW-0106">Calcium</keyword>
<feature type="domain" description="VWFC" evidence="11">
    <location>
        <begin position="731"/>
        <end position="789"/>
    </location>
</feature>
<dbReference type="SMART" id="SM00282">
    <property type="entry name" value="LamG"/>
    <property type="match status" value="1"/>
</dbReference>
<feature type="domain" description="EGF-like" evidence="10">
    <location>
        <begin position="430"/>
        <end position="469"/>
    </location>
</feature>
<evidence type="ECO:0000256" key="8">
    <source>
        <dbReference type="ARBA" id="ARBA00023180"/>
    </source>
</evidence>
<evidence type="ECO:0000256" key="1">
    <source>
        <dbReference type="ARBA" id="ARBA00004613"/>
    </source>
</evidence>
<evidence type="ECO:0000256" key="7">
    <source>
        <dbReference type="ARBA" id="ARBA00023157"/>
    </source>
</evidence>
<dbReference type="RefSeq" id="XP_012942783.1">
    <property type="nucleotide sequence ID" value="XM_013087329.2"/>
</dbReference>
<dbReference type="InterPro" id="IPR001791">
    <property type="entry name" value="Laminin_G"/>
</dbReference>
<keyword evidence="8" id="KW-0325">Glycoprotein</keyword>
<dbReference type="InterPro" id="IPR051586">
    <property type="entry name" value="PKC-binding_NELL"/>
</dbReference>
<feature type="domain" description="VWFC" evidence="11">
    <location>
        <begin position="310"/>
        <end position="365"/>
    </location>
</feature>
<sequence length="856" mass="95088">MYVGWSSRLPQPHYTRSLGAAHRTPAQRPTHGLALGTRLTTVLFLLATCFHIGLAIELPGRNVLDLLRSLNASMAGTRLHYTTGPNASSQALLLDDSERDLVLPASVTDRALELLAQHREISFLFSVKQDVGDSGTLIAFSSPNSRFLEIESSGRRNELRFHYSHDQHVRVETFPYRLADGLWHKLAVTLSGDHVSVYVNCSRIYQRVIFPPDRTSPGSGSPLSLYVGQRNGQHALFRGALQDVRIVTQAHGFLLQCPDSDTECPTCAKFQDLEQRVLEMSTMYKDISLQLVKAEERLANLEQCECLHYCYDNGTQRREGEEWKKDKCNMCRCKNGTVECHQEECPATECSNPVYRDGECCPICVINCYYSGKYYNHGEGMSPRVCVTCTCNNGRMVCERQDTEETCPKLDCPKSERFEVHGQCCPVCKNTDFCSLGHTCHSNASCYNLATKYACQCNPGFQGDGTQCQDIDECQQSGGRHGHHCSVNTECVNTPGSYRCDCIKGHNRLDSYECKDYDECVHGTHKCHPDAHCVNVNGSYSCTCADGYAGDGFDCQPHCVGCRNGGRCIAPNVCECRHGYIGPNCEHDIDECALGISKCHGNSVCVNMPGRYHCDCLEGYHSSWPENHHGSLCFDMDECRDEGEGHTCHPSMQCVNTDGAYSCECKSPNSCNSGCIFEGSEHPNGSVWRSPVDKCKECHCQTGRTVCHQARCDCNDPAVDLDCCPRCDLSSTCQHQEYKTHQQNGDTWVYQCMLCECLHGETDCWPLVCPQLTCQNAIQRPGDCCPVCADSDPCTALTLETGGQDLSQTSCLYMGTEYSHGDQWRLETDPCASCQCKAGHICCTFSQTCTTPYSLK</sequence>
<keyword evidence="12" id="KW-1185">Reference proteome</keyword>
<dbReference type="InterPro" id="IPR026823">
    <property type="entry name" value="cEGF"/>
</dbReference>
<accession>A0ABM1A8C9</accession>
<keyword evidence="5" id="KW-0677">Repeat</keyword>
<dbReference type="PROSITE" id="PS01187">
    <property type="entry name" value="EGF_CA"/>
    <property type="match status" value="3"/>
</dbReference>
<dbReference type="PROSITE" id="PS00010">
    <property type="entry name" value="ASX_HYDROXYL"/>
    <property type="match status" value="4"/>
</dbReference>
<organism evidence="12 13">
    <name type="scientific">Aplysia californica</name>
    <name type="common">California sea hare</name>
    <dbReference type="NCBI Taxonomy" id="6500"/>
    <lineage>
        <taxon>Eukaryota</taxon>
        <taxon>Metazoa</taxon>
        <taxon>Spiralia</taxon>
        <taxon>Lophotrochozoa</taxon>
        <taxon>Mollusca</taxon>
        <taxon>Gastropoda</taxon>
        <taxon>Heterobranchia</taxon>
        <taxon>Euthyneura</taxon>
        <taxon>Tectipleura</taxon>
        <taxon>Aplysiida</taxon>
        <taxon>Aplysioidea</taxon>
        <taxon>Aplysiidae</taxon>
        <taxon>Aplysia</taxon>
    </lineage>
</organism>
<evidence type="ECO:0000256" key="9">
    <source>
        <dbReference type="PROSITE-ProRule" id="PRU00076"/>
    </source>
</evidence>
<reference evidence="13" key="1">
    <citation type="submission" date="2025-08" db="UniProtKB">
        <authorList>
            <consortium name="RefSeq"/>
        </authorList>
    </citation>
    <scope>IDENTIFICATION</scope>
</reference>
<dbReference type="InterPro" id="IPR018097">
    <property type="entry name" value="EGF_Ca-bd_CS"/>
</dbReference>
<dbReference type="PANTHER" id="PTHR24042:SF5">
    <property type="entry name" value="EGF-LIKE CALCIUM-BINDING DOMAIN-CONTAINING PROTEIN"/>
    <property type="match status" value="1"/>
</dbReference>
<dbReference type="InterPro" id="IPR000742">
    <property type="entry name" value="EGF"/>
</dbReference>
<feature type="domain" description="EGF-like" evidence="10">
    <location>
        <begin position="516"/>
        <end position="556"/>
    </location>
</feature>
<dbReference type="SUPFAM" id="SSF57184">
    <property type="entry name" value="Growth factor receptor domain"/>
    <property type="match status" value="1"/>
</dbReference>
<dbReference type="Pfam" id="PF13385">
    <property type="entry name" value="Laminin_G_3"/>
    <property type="match status" value="1"/>
</dbReference>
<dbReference type="GeneID" id="101858439"/>
<keyword evidence="13" id="KW-0808">Transferase</keyword>
<evidence type="ECO:0000313" key="12">
    <source>
        <dbReference type="Proteomes" id="UP000694888"/>
    </source>
</evidence>
<dbReference type="Gene3D" id="2.60.120.200">
    <property type="match status" value="1"/>
</dbReference>
<dbReference type="Pfam" id="PF12662">
    <property type="entry name" value="cEGF"/>
    <property type="match status" value="1"/>
</dbReference>
<dbReference type="GO" id="GO:0016301">
    <property type="term" value="F:kinase activity"/>
    <property type="evidence" value="ECO:0007669"/>
    <property type="project" value="UniProtKB-KW"/>
</dbReference>
<keyword evidence="4" id="KW-0732">Signal</keyword>
<dbReference type="PROSITE" id="PS50026">
    <property type="entry name" value="EGF_3"/>
    <property type="match status" value="4"/>
</dbReference>
<dbReference type="Pfam" id="PF07645">
    <property type="entry name" value="EGF_CA"/>
    <property type="match status" value="2"/>
</dbReference>
<dbReference type="PROSITE" id="PS00022">
    <property type="entry name" value="EGF_1"/>
    <property type="match status" value="1"/>
</dbReference>
<keyword evidence="2" id="KW-0964">Secreted</keyword>
<dbReference type="PROSITE" id="PS50184">
    <property type="entry name" value="VWFC_2"/>
    <property type="match status" value="4"/>
</dbReference>
<feature type="domain" description="EGF-like" evidence="10">
    <location>
        <begin position="588"/>
        <end position="626"/>
    </location>
</feature>
<feature type="domain" description="EGF-like" evidence="10">
    <location>
        <begin position="470"/>
        <end position="512"/>
    </location>
</feature>